<dbReference type="Gene3D" id="1.10.10.10">
    <property type="entry name" value="Winged helix-like DNA-binding domain superfamily/Winged helix DNA-binding domain"/>
    <property type="match status" value="1"/>
</dbReference>
<protein>
    <submittedName>
        <fullName evidence="2">Regulatory protein, MarR</fullName>
    </submittedName>
</protein>
<name>A0A918V4C3_9FLAO</name>
<reference evidence="2" key="2">
    <citation type="submission" date="2020-09" db="EMBL/GenBank/DDBJ databases">
        <authorList>
            <person name="Sun Q."/>
            <person name="Kim S."/>
        </authorList>
    </citation>
    <scope>NUCLEOTIDE SEQUENCE</scope>
    <source>
        <strain evidence="2">KCTC 12710</strain>
    </source>
</reference>
<dbReference type="Proteomes" id="UP000636004">
    <property type="component" value="Unassembled WGS sequence"/>
</dbReference>
<dbReference type="InterPro" id="IPR036390">
    <property type="entry name" value="WH_DNA-bd_sf"/>
</dbReference>
<evidence type="ECO:0000259" key="1">
    <source>
        <dbReference type="PROSITE" id="PS50995"/>
    </source>
</evidence>
<keyword evidence="3" id="KW-1185">Reference proteome</keyword>
<accession>A0A918V4C3</accession>
<dbReference type="GO" id="GO:0003700">
    <property type="term" value="F:DNA-binding transcription factor activity"/>
    <property type="evidence" value="ECO:0007669"/>
    <property type="project" value="InterPro"/>
</dbReference>
<feature type="domain" description="HTH marR-type" evidence="1">
    <location>
        <begin position="6"/>
        <end position="133"/>
    </location>
</feature>
<gene>
    <name evidence="2" type="ORF">GCM10007028_01670</name>
</gene>
<dbReference type="InterPro" id="IPR036388">
    <property type="entry name" value="WH-like_DNA-bd_sf"/>
</dbReference>
<comment type="caution">
    <text evidence="2">The sequence shown here is derived from an EMBL/GenBank/DDBJ whole genome shotgun (WGS) entry which is preliminary data.</text>
</comment>
<proteinExistence type="predicted"/>
<dbReference type="InterPro" id="IPR000835">
    <property type="entry name" value="HTH_MarR-typ"/>
</dbReference>
<dbReference type="AlphaFoldDB" id="A0A918V4C3"/>
<dbReference type="SUPFAM" id="SSF46785">
    <property type="entry name" value="Winged helix' DNA-binding domain"/>
    <property type="match status" value="1"/>
</dbReference>
<reference evidence="2" key="1">
    <citation type="journal article" date="2014" name="Int. J. Syst. Evol. Microbiol.">
        <title>Complete genome sequence of Corynebacterium casei LMG S-19264T (=DSM 44701T), isolated from a smear-ripened cheese.</title>
        <authorList>
            <consortium name="US DOE Joint Genome Institute (JGI-PGF)"/>
            <person name="Walter F."/>
            <person name="Albersmeier A."/>
            <person name="Kalinowski J."/>
            <person name="Ruckert C."/>
        </authorList>
    </citation>
    <scope>NUCLEOTIDE SEQUENCE</scope>
    <source>
        <strain evidence="2">KCTC 12710</strain>
    </source>
</reference>
<dbReference type="PROSITE" id="PS50995">
    <property type="entry name" value="HTH_MARR_2"/>
    <property type="match status" value="1"/>
</dbReference>
<evidence type="ECO:0000313" key="2">
    <source>
        <dbReference type="EMBL" id="GGZ68422.1"/>
    </source>
</evidence>
<evidence type="ECO:0000313" key="3">
    <source>
        <dbReference type="Proteomes" id="UP000636004"/>
    </source>
</evidence>
<sequence length="133" mass="15272">MKYEFQDCIGSRLRQMSRIVDNMFRGYLQDFDITENQMTILFALKKLGEVEQGVVGQLLSLERSTVSRNISMLYKKGYLLKSDAYRPHISLSPEGAALVTKLVPVWEDIMSNLYDKLGESGLAYLKEIELKIK</sequence>
<dbReference type="EMBL" id="BMWZ01000001">
    <property type="protein sequence ID" value="GGZ68422.1"/>
    <property type="molecule type" value="Genomic_DNA"/>
</dbReference>
<organism evidence="2 3">
    <name type="scientific">Algibacter mikhailovii</name>
    <dbReference type="NCBI Taxonomy" id="425498"/>
    <lineage>
        <taxon>Bacteria</taxon>
        <taxon>Pseudomonadati</taxon>
        <taxon>Bacteroidota</taxon>
        <taxon>Flavobacteriia</taxon>
        <taxon>Flavobacteriales</taxon>
        <taxon>Flavobacteriaceae</taxon>
        <taxon>Algibacter</taxon>
    </lineage>
</organism>